<evidence type="ECO:0000259" key="5">
    <source>
        <dbReference type="PROSITE" id="PS50977"/>
    </source>
</evidence>
<accession>A0ABS4VKN9</accession>
<evidence type="ECO:0000256" key="1">
    <source>
        <dbReference type="ARBA" id="ARBA00023015"/>
    </source>
</evidence>
<dbReference type="SUPFAM" id="SSF48498">
    <property type="entry name" value="Tetracyclin repressor-like, C-terminal domain"/>
    <property type="match status" value="1"/>
</dbReference>
<sequence length="191" mass="21171">MNRRPRPNKRDLIVEEASKLFYQRGTGLGVDTLIDEIGVAKMTLYKHFPTKDDLIVECLRFVDARYRDRLRGGLAAEASATERVLGIFDSLRDWFATPNFRGCAFVNATVELADPQHPAHRAVLEHKTSTREWVAELLIACGVDDPQFVARQLVQLMEGAITTAMLEQDPTAADVARASAAQILAASSSED</sequence>
<evidence type="ECO:0000256" key="3">
    <source>
        <dbReference type="ARBA" id="ARBA00023163"/>
    </source>
</evidence>
<dbReference type="InterPro" id="IPR011075">
    <property type="entry name" value="TetR_C"/>
</dbReference>
<evidence type="ECO:0000313" key="6">
    <source>
        <dbReference type="EMBL" id="MBP2364465.1"/>
    </source>
</evidence>
<keyword evidence="2 4" id="KW-0238">DNA-binding</keyword>
<keyword evidence="1" id="KW-0805">Transcription regulation</keyword>
<evidence type="ECO:0000313" key="7">
    <source>
        <dbReference type="Proteomes" id="UP001519295"/>
    </source>
</evidence>
<dbReference type="PANTHER" id="PTHR47506">
    <property type="entry name" value="TRANSCRIPTIONAL REGULATORY PROTEIN"/>
    <property type="match status" value="1"/>
</dbReference>
<reference evidence="6 7" key="1">
    <citation type="submission" date="2021-03" db="EMBL/GenBank/DDBJ databases">
        <title>Sequencing the genomes of 1000 actinobacteria strains.</title>
        <authorList>
            <person name="Klenk H.-P."/>
        </authorList>
    </citation>
    <scope>NUCLEOTIDE SEQUENCE [LARGE SCALE GENOMIC DNA]</scope>
    <source>
        <strain evidence="6 7">DSM 45256</strain>
    </source>
</reference>
<dbReference type="PANTHER" id="PTHR47506:SF3">
    <property type="entry name" value="HTH-TYPE TRANSCRIPTIONAL REGULATOR LMRA"/>
    <property type="match status" value="1"/>
</dbReference>
<feature type="DNA-binding region" description="H-T-H motif" evidence="4">
    <location>
        <begin position="29"/>
        <end position="48"/>
    </location>
</feature>
<dbReference type="PRINTS" id="PR00455">
    <property type="entry name" value="HTHTETR"/>
</dbReference>
<dbReference type="Gene3D" id="1.10.357.10">
    <property type="entry name" value="Tetracycline Repressor, domain 2"/>
    <property type="match status" value="1"/>
</dbReference>
<dbReference type="Pfam" id="PF16925">
    <property type="entry name" value="TetR_C_13"/>
    <property type="match status" value="1"/>
</dbReference>
<protein>
    <submittedName>
        <fullName evidence="6">AcrR family transcriptional regulator</fullName>
    </submittedName>
</protein>
<gene>
    <name evidence="6" type="ORF">JOF36_000161</name>
</gene>
<dbReference type="PROSITE" id="PS50977">
    <property type="entry name" value="HTH_TETR_2"/>
    <property type="match status" value="1"/>
</dbReference>
<dbReference type="Pfam" id="PF00440">
    <property type="entry name" value="TetR_N"/>
    <property type="match status" value="1"/>
</dbReference>
<evidence type="ECO:0000256" key="4">
    <source>
        <dbReference type="PROSITE-ProRule" id="PRU00335"/>
    </source>
</evidence>
<proteinExistence type="predicted"/>
<evidence type="ECO:0000256" key="2">
    <source>
        <dbReference type="ARBA" id="ARBA00023125"/>
    </source>
</evidence>
<keyword evidence="7" id="KW-1185">Reference proteome</keyword>
<dbReference type="Proteomes" id="UP001519295">
    <property type="component" value="Unassembled WGS sequence"/>
</dbReference>
<dbReference type="RefSeq" id="WP_210024517.1">
    <property type="nucleotide sequence ID" value="NZ_JAGINU010000001.1"/>
</dbReference>
<name>A0ABS4VKN9_9PSEU</name>
<dbReference type="InterPro" id="IPR001647">
    <property type="entry name" value="HTH_TetR"/>
</dbReference>
<keyword evidence="3" id="KW-0804">Transcription</keyword>
<dbReference type="InterPro" id="IPR009057">
    <property type="entry name" value="Homeodomain-like_sf"/>
</dbReference>
<dbReference type="SUPFAM" id="SSF46689">
    <property type="entry name" value="Homeodomain-like"/>
    <property type="match status" value="1"/>
</dbReference>
<comment type="caution">
    <text evidence="6">The sequence shown here is derived from an EMBL/GenBank/DDBJ whole genome shotgun (WGS) entry which is preliminary data.</text>
</comment>
<dbReference type="EMBL" id="JAGINU010000001">
    <property type="protein sequence ID" value="MBP2364465.1"/>
    <property type="molecule type" value="Genomic_DNA"/>
</dbReference>
<feature type="domain" description="HTH tetR-type" evidence="5">
    <location>
        <begin position="7"/>
        <end position="66"/>
    </location>
</feature>
<organism evidence="6 7">
    <name type="scientific">Pseudonocardia parietis</name>
    <dbReference type="NCBI Taxonomy" id="570936"/>
    <lineage>
        <taxon>Bacteria</taxon>
        <taxon>Bacillati</taxon>
        <taxon>Actinomycetota</taxon>
        <taxon>Actinomycetes</taxon>
        <taxon>Pseudonocardiales</taxon>
        <taxon>Pseudonocardiaceae</taxon>
        <taxon>Pseudonocardia</taxon>
    </lineage>
</organism>
<dbReference type="InterPro" id="IPR036271">
    <property type="entry name" value="Tet_transcr_reg_TetR-rel_C_sf"/>
</dbReference>